<dbReference type="EMBL" id="AP021874">
    <property type="protein sequence ID" value="BBO69449.1"/>
    <property type="molecule type" value="Genomic_DNA"/>
</dbReference>
<organism evidence="1 2">
    <name type="scientific">Desulfosarcina alkanivorans</name>
    <dbReference type="NCBI Taxonomy" id="571177"/>
    <lineage>
        <taxon>Bacteria</taxon>
        <taxon>Pseudomonadati</taxon>
        <taxon>Thermodesulfobacteriota</taxon>
        <taxon>Desulfobacteria</taxon>
        <taxon>Desulfobacterales</taxon>
        <taxon>Desulfosarcinaceae</taxon>
        <taxon>Desulfosarcina</taxon>
    </lineage>
</organism>
<evidence type="ECO:0000313" key="2">
    <source>
        <dbReference type="Proteomes" id="UP000427906"/>
    </source>
</evidence>
<accession>A0A5K7YNK5</accession>
<dbReference type="KEGG" id="dalk:DSCA_33790"/>
<dbReference type="Proteomes" id="UP000427906">
    <property type="component" value="Chromosome"/>
</dbReference>
<sequence length="59" mass="6747">MDADMYPPTKVEKIGVYETDAYMAGIRKYISWLELNCPDDQRLAVAKDRLAALKANRAR</sequence>
<protein>
    <submittedName>
        <fullName evidence="1">Uncharacterized protein</fullName>
    </submittedName>
</protein>
<proteinExistence type="predicted"/>
<evidence type="ECO:0000313" key="1">
    <source>
        <dbReference type="EMBL" id="BBO69449.1"/>
    </source>
</evidence>
<dbReference type="AlphaFoldDB" id="A0A5K7YNK5"/>
<gene>
    <name evidence="1" type="ORF">DSCA_33790</name>
</gene>
<name>A0A5K7YNK5_9BACT</name>
<reference evidence="1 2" key="1">
    <citation type="submission" date="2019-11" db="EMBL/GenBank/DDBJ databases">
        <title>Comparative genomics of hydrocarbon-degrading Desulfosarcina strains.</title>
        <authorList>
            <person name="Watanabe M."/>
            <person name="Kojima H."/>
            <person name="Fukui M."/>
        </authorList>
    </citation>
    <scope>NUCLEOTIDE SEQUENCE [LARGE SCALE GENOMIC DNA]</scope>
    <source>
        <strain evidence="1 2">PL12</strain>
    </source>
</reference>
<keyword evidence="2" id="KW-1185">Reference proteome</keyword>